<sequence>MVNKRKRGELEDSDLDEPAPGKQILPVANLSEDFNGDPADGMQYLFLVRRDARRLPHIKRAHNPYEESTRPPVLPVSAPAKGILPCEKWRDSFQSHFRNLRKNLTQPTIHVRRSSSMQQLIPEKKDRDAWWKFLAGHPESEWSPTSRAESRKKSKSIHHAPVVLESPRNAGQGLDAVLSGVQTTPETHGDDTQAIFNLPPQVMAEPSDSNIQGQQEEVKLIPREATPNRLRGIDHRMSIHLLMYFAHWINLHLQNVDDVSMAITNSHARWILSLLAKVEDTVSADEMSLLRNLARACLGILQTRRDLSAGRVEPAEAMSDASCWMVFTAVAGVWGQKDLWADAEAVLSRP</sequence>
<evidence type="ECO:0000256" key="1">
    <source>
        <dbReference type="ARBA" id="ARBA00025758"/>
    </source>
</evidence>
<dbReference type="InterPro" id="IPR035426">
    <property type="entry name" value="Gemin2/Brr1"/>
</dbReference>
<feature type="region of interest" description="Disordered" evidence="2">
    <location>
        <begin position="139"/>
        <end position="165"/>
    </location>
</feature>
<keyword evidence="4" id="KW-1185">Reference proteome</keyword>
<comment type="similarity">
    <text evidence="1">Belongs to the gemin-2 family.</text>
</comment>
<dbReference type="Gene3D" id="1.20.58.1070">
    <property type="match status" value="1"/>
</dbReference>
<evidence type="ECO:0000313" key="3">
    <source>
        <dbReference type="EMBL" id="KIK29298.1"/>
    </source>
</evidence>
<dbReference type="Pfam" id="PF04938">
    <property type="entry name" value="SIP1"/>
    <property type="match status" value="1"/>
</dbReference>
<evidence type="ECO:0000313" key="4">
    <source>
        <dbReference type="Proteomes" id="UP000054018"/>
    </source>
</evidence>
<accession>A0A0D0AB82</accession>
<name>A0A0D0AB82_9AGAM</name>
<dbReference type="GO" id="GO:0000387">
    <property type="term" value="P:spliceosomal snRNP assembly"/>
    <property type="evidence" value="ECO:0007669"/>
    <property type="project" value="InterPro"/>
</dbReference>
<feature type="region of interest" description="Disordered" evidence="2">
    <location>
        <begin position="1"/>
        <end position="30"/>
    </location>
</feature>
<evidence type="ECO:0000256" key="2">
    <source>
        <dbReference type="SAM" id="MobiDB-lite"/>
    </source>
</evidence>
<dbReference type="GO" id="GO:0032797">
    <property type="term" value="C:SMN complex"/>
    <property type="evidence" value="ECO:0007669"/>
    <property type="project" value="TreeGrafter"/>
</dbReference>
<dbReference type="EMBL" id="KN833690">
    <property type="protein sequence ID" value="KIK29298.1"/>
    <property type="molecule type" value="Genomic_DNA"/>
</dbReference>
<proteinExistence type="inferred from homology"/>
<dbReference type="HOGENOM" id="CLU_061593_0_0_1"/>
<protein>
    <submittedName>
        <fullName evidence="3">Uncharacterized protein</fullName>
    </submittedName>
</protein>
<reference evidence="4" key="2">
    <citation type="submission" date="2015-01" db="EMBL/GenBank/DDBJ databases">
        <title>Evolutionary Origins and Diversification of the Mycorrhizal Mutualists.</title>
        <authorList>
            <consortium name="DOE Joint Genome Institute"/>
            <consortium name="Mycorrhizal Genomics Consortium"/>
            <person name="Kohler A."/>
            <person name="Kuo A."/>
            <person name="Nagy L.G."/>
            <person name="Floudas D."/>
            <person name="Copeland A."/>
            <person name="Barry K.W."/>
            <person name="Cichocki N."/>
            <person name="Veneault-Fourrey C."/>
            <person name="LaButti K."/>
            <person name="Lindquist E.A."/>
            <person name="Lipzen A."/>
            <person name="Lundell T."/>
            <person name="Morin E."/>
            <person name="Murat C."/>
            <person name="Riley R."/>
            <person name="Ohm R."/>
            <person name="Sun H."/>
            <person name="Tunlid A."/>
            <person name="Henrissat B."/>
            <person name="Grigoriev I.V."/>
            <person name="Hibbett D.S."/>
            <person name="Martin F."/>
        </authorList>
    </citation>
    <scope>NUCLEOTIDE SEQUENCE [LARGE SCALE GENOMIC DNA]</scope>
    <source>
        <strain evidence="4">441</strain>
    </source>
</reference>
<gene>
    <name evidence="3" type="ORF">PISMIDRAFT_7124</name>
</gene>
<dbReference type="PANTHER" id="PTHR12794:SF0">
    <property type="entry name" value="GEM-ASSOCIATED PROTEIN 2"/>
    <property type="match status" value="1"/>
</dbReference>
<reference evidence="3 4" key="1">
    <citation type="submission" date="2014-04" db="EMBL/GenBank/DDBJ databases">
        <authorList>
            <consortium name="DOE Joint Genome Institute"/>
            <person name="Kuo A."/>
            <person name="Kohler A."/>
            <person name="Costa M.D."/>
            <person name="Nagy L.G."/>
            <person name="Floudas D."/>
            <person name="Copeland A."/>
            <person name="Barry K.W."/>
            <person name="Cichocki N."/>
            <person name="Veneault-Fourrey C."/>
            <person name="LaButti K."/>
            <person name="Lindquist E.A."/>
            <person name="Lipzen A."/>
            <person name="Lundell T."/>
            <person name="Morin E."/>
            <person name="Murat C."/>
            <person name="Sun H."/>
            <person name="Tunlid A."/>
            <person name="Henrissat B."/>
            <person name="Grigoriev I.V."/>
            <person name="Hibbett D.S."/>
            <person name="Martin F."/>
            <person name="Nordberg H.P."/>
            <person name="Cantor M.N."/>
            <person name="Hua S.X."/>
        </authorList>
    </citation>
    <scope>NUCLEOTIDE SEQUENCE [LARGE SCALE GENOMIC DNA]</scope>
    <source>
        <strain evidence="3 4">441</strain>
    </source>
</reference>
<dbReference type="PANTHER" id="PTHR12794">
    <property type="entry name" value="GEMIN2"/>
    <property type="match status" value="1"/>
</dbReference>
<organism evidence="3 4">
    <name type="scientific">Pisolithus microcarpus 441</name>
    <dbReference type="NCBI Taxonomy" id="765257"/>
    <lineage>
        <taxon>Eukaryota</taxon>
        <taxon>Fungi</taxon>
        <taxon>Dikarya</taxon>
        <taxon>Basidiomycota</taxon>
        <taxon>Agaricomycotina</taxon>
        <taxon>Agaricomycetes</taxon>
        <taxon>Agaricomycetidae</taxon>
        <taxon>Boletales</taxon>
        <taxon>Sclerodermatineae</taxon>
        <taxon>Pisolithaceae</taxon>
        <taxon>Pisolithus</taxon>
    </lineage>
</organism>
<dbReference type="Proteomes" id="UP000054018">
    <property type="component" value="Unassembled WGS sequence"/>
</dbReference>
<dbReference type="GO" id="GO:0005634">
    <property type="term" value="C:nucleus"/>
    <property type="evidence" value="ECO:0007669"/>
    <property type="project" value="TreeGrafter"/>
</dbReference>
<dbReference type="AlphaFoldDB" id="A0A0D0AB82"/>
<dbReference type="OrthoDB" id="428895at2759"/>